<accession>A0AAN6YNZ0</accession>
<dbReference type="Proteomes" id="UP001301958">
    <property type="component" value="Unassembled WGS sequence"/>
</dbReference>
<organism evidence="1 2">
    <name type="scientific">Podospora fimiseda</name>
    <dbReference type="NCBI Taxonomy" id="252190"/>
    <lineage>
        <taxon>Eukaryota</taxon>
        <taxon>Fungi</taxon>
        <taxon>Dikarya</taxon>
        <taxon>Ascomycota</taxon>
        <taxon>Pezizomycotina</taxon>
        <taxon>Sordariomycetes</taxon>
        <taxon>Sordariomycetidae</taxon>
        <taxon>Sordariales</taxon>
        <taxon>Podosporaceae</taxon>
        <taxon>Podospora</taxon>
    </lineage>
</organism>
<reference evidence="1" key="1">
    <citation type="journal article" date="2023" name="Mol. Phylogenet. Evol.">
        <title>Genome-scale phylogeny and comparative genomics of the fungal order Sordariales.</title>
        <authorList>
            <person name="Hensen N."/>
            <person name="Bonometti L."/>
            <person name="Westerberg I."/>
            <person name="Brannstrom I.O."/>
            <person name="Guillou S."/>
            <person name="Cros-Aarteil S."/>
            <person name="Calhoun S."/>
            <person name="Haridas S."/>
            <person name="Kuo A."/>
            <person name="Mondo S."/>
            <person name="Pangilinan J."/>
            <person name="Riley R."/>
            <person name="LaButti K."/>
            <person name="Andreopoulos B."/>
            <person name="Lipzen A."/>
            <person name="Chen C."/>
            <person name="Yan M."/>
            <person name="Daum C."/>
            <person name="Ng V."/>
            <person name="Clum A."/>
            <person name="Steindorff A."/>
            <person name="Ohm R.A."/>
            <person name="Martin F."/>
            <person name="Silar P."/>
            <person name="Natvig D.O."/>
            <person name="Lalanne C."/>
            <person name="Gautier V."/>
            <person name="Ament-Velasquez S.L."/>
            <person name="Kruys A."/>
            <person name="Hutchinson M.I."/>
            <person name="Powell A.J."/>
            <person name="Barry K."/>
            <person name="Miller A.N."/>
            <person name="Grigoriev I.V."/>
            <person name="Debuchy R."/>
            <person name="Gladieux P."/>
            <person name="Hiltunen Thoren M."/>
            <person name="Johannesson H."/>
        </authorList>
    </citation>
    <scope>NUCLEOTIDE SEQUENCE</scope>
    <source>
        <strain evidence="1">CBS 990.96</strain>
    </source>
</reference>
<dbReference type="EMBL" id="MU865455">
    <property type="protein sequence ID" value="KAK4222753.1"/>
    <property type="molecule type" value="Genomic_DNA"/>
</dbReference>
<keyword evidence="2" id="KW-1185">Reference proteome</keyword>
<gene>
    <name evidence="1" type="ORF">QBC38DRAFT_518307</name>
</gene>
<proteinExistence type="predicted"/>
<dbReference type="AlphaFoldDB" id="A0AAN6YNZ0"/>
<reference evidence="1" key="2">
    <citation type="submission" date="2023-05" db="EMBL/GenBank/DDBJ databases">
        <authorList>
            <consortium name="Lawrence Berkeley National Laboratory"/>
            <person name="Steindorff A."/>
            <person name="Hensen N."/>
            <person name="Bonometti L."/>
            <person name="Westerberg I."/>
            <person name="Brannstrom I.O."/>
            <person name="Guillou S."/>
            <person name="Cros-Aarteil S."/>
            <person name="Calhoun S."/>
            <person name="Haridas S."/>
            <person name="Kuo A."/>
            <person name="Mondo S."/>
            <person name="Pangilinan J."/>
            <person name="Riley R."/>
            <person name="Labutti K."/>
            <person name="Andreopoulos B."/>
            <person name="Lipzen A."/>
            <person name="Chen C."/>
            <person name="Yanf M."/>
            <person name="Daum C."/>
            <person name="Ng V."/>
            <person name="Clum A."/>
            <person name="Ohm R."/>
            <person name="Martin F."/>
            <person name="Silar P."/>
            <person name="Natvig D."/>
            <person name="Lalanne C."/>
            <person name="Gautier V."/>
            <person name="Ament-Velasquez S.L."/>
            <person name="Kruys A."/>
            <person name="Hutchinson M.I."/>
            <person name="Powell A.J."/>
            <person name="Barry K."/>
            <person name="Miller A.N."/>
            <person name="Grigoriev I.V."/>
            <person name="Debuchy R."/>
            <person name="Gladieux P."/>
            <person name="Thoren M.H."/>
            <person name="Johannesson H."/>
        </authorList>
    </citation>
    <scope>NUCLEOTIDE SEQUENCE</scope>
    <source>
        <strain evidence="1">CBS 990.96</strain>
    </source>
</reference>
<evidence type="ECO:0000313" key="1">
    <source>
        <dbReference type="EMBL" id="KAK4222753.1"/>
    </source>
</evidence>
<sequence>MPRRLGNISSQHYARLSLSIHRGAECDRDSVTLWVYPSKWVPSVFDDKEVITHLKRPSFSDFQAYSRTLHGFDLAGYETFQELELAAGFSSLTSFGVGLDQFSIMTEVSKALQSVQLATDLGKAVGVPSQQYQDDITQALEIKHLSWDLNPFLFRKLLFQRINYPNLKELEKSNANTFEDYTCKLLDLAGKGSWEEARATPVPIIHVEFVLEALDDEEMVQRQSFEVGCFTCFARGFTANLVEVSLGSRSDGPTWVPFHKPLPTPENFRLGNFPKFRIVSQTSEGTSWGGTYSSGIPCKVEQVFKVAQKTC</sequence>
<protein>
    <submittedName>
        <fullName evidence="1">Uncharacterized protein</fullName>
    </submittedName>
</protein>
<comment type="caution">
    <text evidence="1">The sequence shown here is derived from an EMBL/GenBank/DDBJ whole genome shotgun (WGS) entry which is preliminary data.</text>
</comment>
<evidence type="ECO:0000313" key="2">
    <source>
        <dbReference type="Proteomes" id="UP001301958"/>
    </source>
</evidence>
<name>A0AAN6YNZ0_9PEZI</name>